<dbReference type="Proteomes" id="UP000325291">
    <property type="component" value="Unassembled WGS sequence"/>
</dbReference>
<gene>
    <name evidence="5" type="ORF">FLO80_18480</name>
</gene>
<keyword evidence="6" id="KW-1185">Reference proteome</keyword>
<proteinExistence type="inferred from homology"/>
<comment type="catalytic activity">
    <reaction evidence="1">
        <text>2-phosphoglycolate + H2O = glycolate + phosphate</text>
        <dbReference type="Rhea" id="RHEA:14369"/>
        <dbReference type="ChEBI" id="CHEBI:15377"/>
        <dbReference type="ChEBI" id="CHEBI:29805"/>
        <dbReference type="ChEBI" id="CHEBI:43474"/>
        <dbReference type="ChEBI" id="CHEBI:58033"/>
        <dbReference type="EC" id="3.1.3.18"/>
    </reaction>
</comment>
<dbReference type="Pfam" id="PF00702">
    <property type="entry name" value="Hydrolase"/>
    <property type="match status" value="1"/>
</dbReference>
<keyword evidence="5" id="KW-0378">Hydrolase</keyword>
<dbReference type="EC" id="3.1.3.18" evidence="4"/>
<evidence type="ECO:0000256" key="2">
    <source>
        <dbReference type="ARBA" id="ARBA00004818"/>
    </source>
</evidence>
<reference evidence="5 6" key="1">
    <citation type="submission" date="2019-07" db="EMBL/GenBank/DDBJ databases">
        <title>Aquicoccus porphyridii gen. nov., sp. nov., isolated from a small marine red alga, Porphyridium marinum.</title>
        <authorList>
            <person name="Liu L."/>
        </authorList>
    </citation>
    <scope>NUCLEOTIDE SEQUENCE [LARGE SCALE GENOMIC DNA]</scope>
    <source>
        <strain evidence="5 6">L1 8-17</strain>
    </source>
</reference>
<dbReference type="NCBIfam" id="TIGR01549">
    <property type="entry name" value="HAD-SF-IA-v1"/>
    <property type="match status" value="1"/>
</dbReference>
<accession>A0A5A9YYX5</accession>
<evidence type="ECO:0000313" key="5">
    <source>
        <dbReference type="EMBL" id="KAA0910100.1"/>
    </source>
</evidence>
<dbReference type="PANTHER" id="PTHR43434:SF1">
    <property type="entry name" value="PHOSPHOGLYCOLATE PHOSPHATASE"/>
    <property type="match status" value="1"/>
</dbReference>
<dbReference type="SFLD" id="SFLDS00003">
    <property type="entry name" value="Haloacid_Dehalogenase"/>
    <property type="match status" value="1"/>
</dbReference>
<comment type="similarity">
    <text evidence="3">Belongs to the HAD-like hydrolase superfamily. CbbY/CbbZ/Gph/YieH family.</text>
</comment>
<sequence>MRLEGIVFDKDGTLFDFAATWDSWAMAFLDRVTGGDRAWAIDLGARVGFDYANQCFAPDSIVIAGTPDEAAAALLPGLPGMAHARLVAILNEEAERAPQAEAVPLRACLGALRAAGLRLGVATNDAEAPARAHLAAAGVVDMFDFIAGCDSGHGGKPAPGQLLAFLDHTGLAPERVAMVGDSTHDLIAGKAAGMRRIGVLTGMAGHGDLEALAEVVLPDIGHIPGLIGLHARNVPAG</sequence>
<dbReference type="InterPro" id="IPR050155">
    <property type="entry name" value="HAD-like_hydrolase_sf"/>
</dbReference>
<dbReference type="GO" id="GO:0005829">
    <property type="term" value="C:cytosol"/>
    <property type="evidence" value="ECO:0007669"/>
    <property type="project" value="TreeGrafter"/>
</dbReference>
<comment type="pathway">
    <text evidence="2">Organic acid metabolism; glycolate biosynthesis; glycolate from 2-phosphoglycolate: step 1/1.</text>
</comment>
<comment type="caution">
    <text evidence="5">The sequence shown here is derived from an EMBL/GenBank/DDBJ whole genome shotgun (WGS) entry which is preliminary data.</text>
</comment>
<dbReference type="SUPFAM" id="SSF56784">
    <property type="entry name" value="HAD-like"/>
    <property type="match status" value="1"/>
</dbReference>
<dbReference type="InterPro" id="IPR006439">
    <property type="entry name" value="HAD-SF_hydro_IA"/>
</dbReference>
<dbReference type="PRINTS" id="PR00413">
    <property type="entry name" value="HADHALOGNASE"/>
</dbReference>
<dbReference type="Gene3D" id="3.40.50.1000">
    <property type="entry name" value="HAD superfamily/HAD-like"/>
    <property type="match status" value="1"/>
</dbReference>
<evidence type="ECO:0000256" key="1">
    <source>
        <dbReference type="ARBA" id="ARBA00000830"/>
    </source>
</evidence>
<evidence type="ECO:0000256" key="3">
    <source>
        <dbReference type="ARBA" id="ARBA00006171"/>
    </source>
</evidence>
<dbReference type="GO" id="GO:0006281">
    <property type="term" value="P:DNA repair"/>
    <property type="evidence" value="ECO:0007669"/>
    <property type="project" value="TreeGrafter"/>
</dbReference>
<dbReference type="RefSeq" id="WP_111365831.1">
    <property type="nucleotide sequence ID" value="NZ_VINQ01000019.1"/>
</dbReference>
<dbReference type="SFLD" id="SFLDG01129">
    <property type="entry name" value="C1.5:_HAD__Beta-PGM__Phosphata"/>
    <property type="match status" value="1"/>
</dbReference>
<dbReference type="GO" id="GO:0008967">
    <property type="term" value="F:phosphoglycolate phosphatase activity"/>
    <property type="evidence" value="ECO:0007669"/>
    <property type="project" value="UniProtKB-EC"/>
</dbReference>
<dbReference type="AlphaFoldDB" id="A0A5A9YYX5"/>
<organism evidence="5 6">
    <name type="scientific">Aquicoccus porphyridii</name>
    <dbReference type="NCBI Taxonomy" id="1852029"/>
    <lineage>
        <taxon>Bacteria</taxon>
        <taxon>Pseudomonadati</taxon>
        <taxon>Pseudomonadota</taxon>
        <taxon>Alphaproteobacteria</taxon>
        <taxon>Rhodobacterales</taxon>
        <taxon>Paracoccaceae</taxon>
        <taxon>Aquicoccus</taxon>
    </lineage>
</organism>
<evidence type="ECO:0000256" key="4">
    <source>
        <dbReference type="ARBA" id="ARBA00013078"/>
    </source>
</evidence>
<dbReference type="InterPro" id="IPR023214">
    <property type="entry name" value="HAD_sf"/>
</dbReference>
<name>A0A5A9YYX5_9RHOB</name>
<dbReference type="EMBL" id="VINQ01000019">
    <property type="protein sequence ID" value="KAA0910100.1"/>
    <property type="molecule type" value="Genomic_DNA"/>
</dbReference>
<dbReference type="InterPro" id="IPR036412">
    <property type="entry name" value="HAD-like_sf"/>
</dbReference>
<dbReference type="InterPro" id="IPR023198">
    <property type="entry name" value="PGP-like_dom2"/>
</dbReference>
<evidence type="ECO:0000313" key="6">
    <source>
        <dbReference type="Proteomes" id="UP000325291"/>
    </source>
</evidence>
<dbReference type="PANTHER" id="PTHR43434">
    <property type="entry name" value="PHOSPHOGLYCOLATE PHOSPHATASE"/>
    <property type="match status" value="1"/>
</dbReference>
<dbReference type="Gene3D" id="1.10.150.240">
    <property type="entry name" value="Putative phosphatase, domain 2"/>
    <property type="match status" value="1"/>
</dbReference>
<protein>
    <recommendedName>
        <fullName evidence="4">phosphoglycolate phosphatase</fullName>
        <ecNumber evidence="4">3.1.3.18</ecNumber>
    </recommendedName>
</protein>